<proteinExistence type="predicted"/>
<keyword evidence="1" id="KW-0812">Transmembrane</keyword>
<keyword evidence="3" id="KW-1185">Reference proteome</keyword>
<protein>
    <submittedName>
        <fullName evidence="2">ABC transporter permease</fullName>
    </submittedName>
</protein>
<feature type="transmembrane region" description="Helical" evidence="1">
    <location>
        <begin position="56"/>
        <end position="77"/>
    </location>
</feature>
<dbReference type="RefSeq" id="WP_378573486.1">
    <property type="nucleotide sequence ID" value="NZ_JBHSFQ010000008.1"/>
</dbReference>
<evidence type="ECO:0000313" key="3">
    <source>
        <dbReference type="Proteomes" id="UP001595923"/>
    </source>
</evidence>
<keyword evidence="1" id="KW-1133">Transmembrane helix</keyword>
<organism evidence="2 3">
    <name type="scientific">Nocardiopsis mangrovi</name>
    <dbReference type="NCBI Taxonomy" id="1179818"/>
    <lineage>
        <taxon>Bacteria</taxon>
        <taxon>Bacillati</taxon>
        <taxon>Actinomycetota</taxon>
        <taxon>Actinomycetes</taxon>
        <taxon>Streptosporangiales</taxon>
        <taxon>Nocardiopsidaceae</taxon>
        <taxon>Nocardiopsis</taxon>
    </lineage>
</organism>
<reference evidence="3" key="1">
    <citation type="journal article" date="2019" name="Int. J. Syst. Evol. Microbiol.">
        <title>The Global Catalogue of Microorganisms (GCM) 10K type strain sequencing project: providing services to taxonomists for standard genome sequencing and annotation.</title>
        <authorList>
            <consortium name="The Broad Institute Genomics Platform"/>
            <consortium name="The Broad Institute Genome Sequencing Center for Infectious Disease"/>
            <person name="Wu L."/>
            <person name="Ma J."/>
        </authorList>
    </citation>
    <scope>NUCLEOTIDE SEQUENCE [LARGE SCALE GENOMIC DNA]</scope>
    <source>
        <strain evidence="3">XZYJ18</strain>
    </source>
</reference>
<feature type="transmembrane region" description="Helical" evidence="1">
    <location>
        <begin position="129"/>
        <end position="146"/>
    </location>
</feature>
<dbReference type="EMBL" id="JBHSFQ010000008">
    <property type="protein sequence ID" value="MFC4562344.1"/>
    <property type="molecule type" value="Genomic_DNA"/>
</dbReference>
<keyword evidence="1" id="KW-0472">Membrane</keyword>
<dbReference type="Proteomes" id="UP001595923">
    <property type="component" value="Unassembled WGS sequence"/>
</dbReference>
<accession>A0ABV9DVF1</accession>
<feature type="transmembrane region" description="Helical" evidence="1">
    <location>
        <begin position="29"/>
        <end position="50"/>
    </location>
</feature>
<feature type="transmembrane region" description="Helical" evidence="1">
    <location>
        <begin position="178"/>
        <end position="195"/>
    </location>
</feature>
<evidence type="ECO:0000256" key="1">
    <source>
        <dbReference type="SAM" id="Phobius"/>
    </source>
</evidence>
<feature type="transmembrane region" description="Helical" evidence="1">
    <location>
        <begin position="153"/>
        <end position="172"/>
    </location>
</feature>
<sequence>MTDTTAETPTVARDGANDLRPSRIDSRRAYLAFAFAFVFGHGAFAVSAGADPLMDLPTWVPFVLLATGIVPGVGSSLMAGRRAQRDADPADVLSEKLVGNAWATGFIAVTLAIIGLTSTVDLPPEVENVLFPIGAVFIVGMINIAEGAARRNVLHYTLGSSLALISTAALFLTEPGPYWVLALAGGSAYLIAAYFEGRRLAALG</sequence>
<name>A0ABV9DVF1_9ACTN</name>
<gene>
    <name evidence="2" type="ORF">ACFO4E_10800</name>
</gene>
<evidence type="ECO:0000313" key="2">
    <source>
        <dbReference type="EMBL" id="MFC4562344.1"/>
    </source>
</evidence>
<comment type="caution">
    <text evidence="2">The sequence shown here is derived from an EMBL/GenBank/DDBJ whole genome shotgun (WGS) entry which is preliminary data.</text>
</comment>
<feature type="transmembrane region" description="Helical" evidence="1">
    <location>
        <begin position="97"/>
        <end position="117"/>
    </location>
</feature>